<name>A0A386KBM3_9CAUD</name>
<sequence length="62" mass="6942">MAEALETIFVLGWALLAWVAVLSALFTTIVLAAIAAVWWTGAVVWRQIRRRRPARADYEEAA</sequence>
<proteinExistence type="predicted"/>
<dbReference type="Proteomes" id="UP000274637">
    <property type="component" value="Segment"/>
</dbReference>
<accession>A0A386KBM3</accession>
<keyword evidence="2" id="KW-1185">Reference proteome</keyword>
<gene>
    <name evidence="1" type="primary">55</name>
    <name evidence="1" type="ORF">SEA_KROMP_55</name>
</gene>
<evidence type="ECO:0000313" key="2">
    <source>
        <dbReference type="Proteomes" id="UP000274637"/>
    </source>
</evidence>
<protein>
    <submittedName>
        <fullName evidence="1">Uncharacterized protein</fullName>
    </submittedName>
</protein>
<evidence type="ECO:0000313" key="1">
    <source>
        <dbReference type="EMBL" id="AYD81656.1"/>
    </source>
</evidence>
<organism evidence="1 2">
    <name type="scientific">Streptomyces phage Kromp</name>
    <dbReference type="NCBI Taxonomy" id="2315619"/>
    <lineage>
        <taxon>Viruses</taxon>
        <taxon>Duplodnaviria</taxon>
        <taxon>Heunggongvirae</taxon>
        <taxon>Uroviricota</taxon>
        <taxon>Caudoviricetes</taxon>
        <taxon>Krompvirus</taxon>
        <taxon>Krompvirus kromp</taxon>
    </lineage>
</organism>
<reference evidence="2" key="1">
    <citation type="submission" date="2018-08" db="EMBL/GenBank/DDBJ databases">
        <authorList>
            <person name="Mousa M."/>
            <person name="Kelsky B.L."/>
            <person name="Goh L.M."/>
            <person name="Shaffer C.D."/>
            <person name="Weston-Hafer K.A."/>
            <person name="Russell D.A."/>
            <person name="Pope W.H."/>
            <person name="Jacobs-Sera D."/>
            <person name="Hendrix R.W."/>
            <person name="Hatfull G.F."/>
        </authorList>
    </citation>
    <scope>NUCLEOTIDE SEQUENCE [LARGE SCALE GENOMIC DNA]</scope>
</reference>
<dbReference type="EMBL" id="MH744420">
    <property type="protein sequence ID" value="AYD81656.1"/>
    <property type="molecule type" value="Genomic_DNA"/>
</dbReference>